<evidence type="ECO:0000313" key="2">
    <source>
        <dbReference type="EMBL" id="KAJ1207407.1"/>
    </source>
</evidence>
<comment type="caution">
    <text evidence="2">The sequence shown here is derived from an EMBL/GenBank/DDBJ whole genome shotgun (WGS) entry which is preliminary data.</text>
</comment>
<evidence type="ECO:0000256" key="1">
    <source>
        <dbReference type="SAM" id="MobiDB-lite"/>
    </source>
</evidence>
<sequence length="127" mass="13632">MRAVSDWGTLAYTCGNYPSSGITRGSSRSSLADLGDFGHNGRGFVVLTFVIFLAPRGKQQRMAPKAARGSRLKPGSQDRRPLDSQPPRSGGGYPGTAALEMPAAVRVRLRADSQFQGALRPWGRRTG</sequence>
<dbReference type="EMBL" id="JANPWB010000002">
    <property type="protein sequence ID" value="KAJ1207407.1"/>
    <property type="molecule type" value="Genomic_DNA"/>
</dbReference>
<proteinExistence type="predicted"/>
<keyword evidence="3" id="KW-1185">Reference proteome</keyword>
<feature type="region of interest" description="Disordered" evidence="1">
    <location>
        <begin position="57"/>
        <end position="97"/>
    </location>
</feature>
<name>A0AAV7W4E3_PLEWA</name>
<protein>
    <submittedName>
        <fullName evidence="2">Uncharacterized protein</fullName>
    </submittedName>
</protein>
<gene>
    <name evidence="2" type="ORF">NDU88_002798</name>
</gene>
<evidence type="ECO:0000313" key="3">
    <source>
        <dbReference type="Proteomes" id="UP001066276"/>
    </source>
</evidence>
<reference evidence="2" key="1">
    <citation type="journal article" date="2022" name="bioRxiv">
        <title>Sequencing and chromosome-scale assembly of the giantPleurodeles waltlgenome.</title>
        <authorList>
            <person name="Brown T."/>
            <person name="Elewa A."/>
            <person name="Iarovenko S."/>
            <person name="Subramanian E."/>
            <person name="Araus A.J."/>
            <person name="Petzold A."/>
            <person name="Susuki M."/>
            <person name="Suzuki K.-i.T."/>
            <person name="Hayashi T."/>
            <person name="Toyoda A."/>
            <person name="Oliveira C."/>
            <person name="Osipova E."/>
            <person name="Leigh N.D."/>
            <person name="Simon A."/>
            <person name="Yun M.H."/>
        </authorList>
    </citation>
    <scope>NUCLEOTIDE SEQUENCE</scope>
    <source>
        <strain evidence="2">20211129_DDA</strain>
        <tissue evidence="2">Liver</tissue>
    </source>
</reference>
<accession>A0AAV7W4E3</accession>
<dbReference type="AlphaFoldDB" id="A0AAV7W4E3"/>
<dbReference type="Proteomes" id="UP001066276">
    <property type="component" value="Chromosome 1_2"/>
</dbReference>
<organism evidence="2 3">
    <name type="scientific">Pleurodeles waltl</name>
    <name type="common">Iberian ribbed newt</name>
    <dbReference type="NCBI Taxonomy" id="8319"/>
    <lineage>
        <taxon>Eukaryota</taxon>
        <taxon>Metazoa</taxon>
        <taxon>Chordata</taxon>
        <taxon>Craniata</taxon>
        <taxon>Vertebrata</taxon>
        <taxon>Euteleostomi</taxon>
        <taxon>Amphibia</taxon>
        <taxon>Batrachia</taxon>
        <taxon>Caudata</taxon>
        <taxon>Salamandroidea</taxon>
        <taxon>Salamandridae</taxon>
        <taxon>Pleurodelinae</taxon>
        <taxon>Pleurodeles</taxon>
    </lineage>
</organism>